<protein>
    <submittedName>
        <fullName evidence="1">Uncharacterized protein</fullName>
    </submittedName>
</protein>
<comment type="caution">
    <text evidence="1">The sequence shown here is derived from an EMBL/GenBank/DDBJ whole genome shotgun (WGS) entry which is preliminary data.</text>
</comment>
<name>A0A0V1GCH0_9BILA</name>
<dbReference type="AlphaFoldDB" id="A0A0V1GCH0"/>
<reference evidence="1 2" key="1">
    <citation type="submission" date="2015-01" db="EMBL/GenBank/DDBJ databases">
        <title>Evolution of Trichinella species and genotypes.</title>
        <authorList>
            <person name="Korhonen P.K."/>
            <person name="Edoardo P."/>
            <person name="Giuseppe L.R."/>
            <person name="Gasser R.B."/>
        </authorList>
    </citation>
    <scope>NUCLEOTIDE SEQUENCE [LARGE SCALE GENOMIC DNA]</scope>
    <source>
        <strain evidence="1">ISS1029</strain>
    </source>
</reference>
<gene>
    <name evidence="1" type="ORF">T11_11514</name>
</gene>
<proteinExistence type="predicted"/>
<organism evidence="1 2">
    <name type="scientific">Trichinella zimbabwensis</name>
    <dbReference type="NCBI Taxonomy" id="268475"/>
    <lineage>
        <taxon>Eukaryota</taxon>
        <taxon>Metazoa</taxon>
        <taxon>Ecdysozoa</taxon>
        <taxon>Nematoda</taxon>
        <taxon>Enoplea</taxon>
        <taxon>Dorylaimia</taxon>
        <taxon>Trichinellida</taxon>
        <taxon>Trichinellidae</taxon>
        <taxon>Trichinella</taxon>
    </lineage>
</organism>
<keyword evidence="2" id="KW-1185">Reference proteome</keyword>
<evidence type="ECO:0000313" key="1">
    <source>
        <dbReference type="EMBL" id="KRY95969.1"/>
    </source>
</evidence>
<dbReference type="Proteomes" id="UP000055024">
    <property type="component" value="Unassembled WGS sequence"/>
</dbReference>
<sequence>MPGSLRNVRITTFQIILAEMLIDDLIVPGSLRNVRKMTFQIILAEMLLGWPRSCLGHPEKCKKRLFSKF</sequence>
<evidence type="ECO:0000313" key="2">
    <source>
        <dbReference type="Proteomes" id="UP000055024"/>
    </source>
</evidence>
<accession>A0A0V1GCH0</accession>
<dbReference type="EMBL" id="JYDP01003259">
    <property type="protein sequence ID" value="KRY95969.1"/>
    <property type="molecule type" value="Genomic_DNA"/>
</dbReference>